<proteinExistence type="predicted"/>
<dbReference type="PROSITE" id="PS01124">
    <property type="entry name" value="HTH_ARAC_FAMILY_2"/>
    <property type="match status" value="1"/>
</dbReference>
<sequence length="292" mass="31327">MAADADLRDRVAAGYLGATGDDMESTRCHDYAAFVRPRFLDGVELVTVSYRDRAFPVHTHDGYVVGTVTAGAEALNVGGGTHTVSPGQVLLLHPHEPHSNRSLGCEALRYRVFYLPVAAIAAYAGECGDAPLTFASPVLSDPVLADTIAGLHARLSRAPDDRLAQQSALAALVDALIGRTGSEAAPPPPGGDAARDVRDWIDEHFAEDFGLADLAARAGLSVFRFSHVFKASTGLSPMAYRNQCRVNAARRRLLAGEPIAQVALDVGFADQSHLTRWFQRVVGVSPQRYRQQ</sequence>
<dbReference type="GO" id="GO:0003700">
    <property type="term" value="F:DNA-binding transcription factor activity"/>
    <property type="evidence" value="ECO:0007669"/>
    <property type="project" value="InterPro"/>
</dbReference>
<dbReference type="PANTHER" id="PTHR46796">
    <property type="entry name" value="HTH-TYPE TRANSCRIPTIONAL ACTIVATOR RHAS-RELATED"/>
    <property type="match status" value="1"/>
</dbReference>
<keyword evidence="1" id="KW-0805">Transcription regulation</keyword>
<keyword evidence="3" id="KW-0010">Activator</keyword>
<dbReference type="RefSeq" id="WP_129524377.1">
    <property type="nucleotide sequence ID" value="NZ_SDPV01000002.1"/>
</dbReference>
<dbReference type="Gene3D" id="1.10.10.60">
    <property type="entry name" value="Homeodomain-like"/>
    <property type="match status" value="2"/>
</dbReference>
<dbReference type="Proteomes" id="UP000293623">
    <property type="component" value="Unassembled WGS sequence"/>
</dbReference>
<dbReference type="InterPro" id="IPR014710">
    <property type="entry name" value="RmlC-like_jellyroll"/>
</dbReference>
<reference evidence="6 7" key="1">
    <citation type="submission" date="2019-01" db="EMBL/GenBank/DDBJ databases">
        <title>Altererythrobacter rhizovicinus sp. nov., isolated from the rhizosphere soil of Haloxylon ammodendron.</title>
        <authorList>
            <person name="Li H.-P."/>
            <person name="Gou J.-Y."/>
            <person name="Yao D."/>
            <person name="Han Q.-Q."/>
            <person name="Shao K.-Z."/>
            <person name="Zhao Q."/>
            <person name="Zhang J.-L."/>
        </authorList>
    </citation>
    <scope>NUCLEOTIDE SEQUENCE [LARGE SCALE GENOMIC DNA]</scope>
    <source>
        <strain evidence="6 7">AY-3R</strain>
    </source>
</reference>
<dbReference type="InterPro" id="IPR003313">
    <property type="entry name" value="AraC-bd"/>
</dbReference>
<evidence type="ECO:0000256" key="2">
    <source>
        <dbReference type="ARBA" id="ARBA00023125"/>
    </source>
</evidence>
<feature type="domain" description="HTH araC/xylS-type" evidence="5">
    <location>
        <begin position="195"/>
        <end position="292"/>
    </location>
</feature>
<dbReference type="Gene3D" id="2.60.120.10">
    <property type="entry name" value="Jelly Rolls"/>
    <property type="match status" value="1"/>
</dbReference>
<dbReference type="InterPro" id="IPR009057">
    <property type="entry name" value="Homeodomain-like_sf"/>
</dbReference>
<dbReference type="SUPFAM" id="SSF51215">
    <property type="entry name" value="Regulatory protein AraC"/>
    <property type="match status" value="1"/>
</dbReference>
<dbReference type="GO" id="GO:0043565">
    <property type="term" value="F:sequence-specific DNA binding"/>
    <property type="evidence" value="ECO:0007669"/>
    <property type="project" value="InterPro"/>
</dbReference>
<evidence type="ECO:0000256" key="3">
    <source>
        <dbReference type="ARBA" id="ARBA00023159"/>
    </source>
</evidence>
<keyword evidence="4" id="KW-0804">Transcription</keyword>
<dbReference type="AlphaFoldDB" id="A0A4Q2KKU6"/>
<evidence type="ECO:0000256" key="1">
    <source>
        <dbReference type="ARBA" id="ARBA00023015"/>
    </source>
</evidence>
<protein>
    <submittedName>
        <fullName evidence="6">AraC family transcriptional regulator</fullName>
    </submittedName>
</protein>
<accession>A0A4Q2KKU6</accession>
<dbReference type="EMBL" id="SDPV01000002">
    <property type="protein sequence ID" value="RXZ64062.1"/>
    <property type="molecule type" value="Genomic_DNA"/>
</dbReference>
<gene>
    <name evidence="6" type="ORF">ETX26_08990</name>
</gene>
<organism evidence="6 7">
    <name type="scientific">Pelagerythrobacter rhizovicinus</name>
    <dbReference type="NCBI Taxonomy" id="2268576"/>
    <lineage>
        <taxon>Bacteria</taxon>
        <taxon>Pseudomonadati</taxon>
        <taxon>Pseudomonadota</taxon>
        <taxon>Alphaproteobacteria</taxon>
        <taxon>Sphingomonadales</taxon>
        <taxon>Erythrobacteraceae</taxon>
        <taxon>Pelagerythrobacter</taxon>
    </lineage>
</organism>
<dbReference type="PROSITE" id="PS00041">
    <property type="entry name" value="HTH_ARAC_FAMILY_1"/>
    <property type="match status" value="1"/>
</dbReference>
<dbReference type="Pfam" id="PF12833">
    <property type="entry name" value="HTH_18"/>
    <property type="match status" value="1"/>
</dbReference>
<evidence type="ECO:0000313" key="6">
    <source>
        <dbReference type="EMBL" id="RXZ64062.1"/>
    </source>
</evidence>
<dbReference type="SUPFAM" id="SSF46689">
    <property type="entry name" value="Homeodomain-like"/>
    <property type="match status" value="2"/>
</dbReference>
<dbReference type="InterPro" id="IPR018060">
    <property type="entry name" value="HTH_AraC"/>
</dbReference>
<evidence type="ECO:0000256" key="4">
    <source>
        <dbReference type="ARBA" id="ARBA00023163"/>
    </source>
</evidence>
<name>A0A4Q2KKU6_9SPHN</name>
<dbReference type="SMART" id="SM00342">
    <property type="entry name" value="HTH_ARAC"/>
    <property type="match status" value="1"/>
</dbReference>
<keyword evidence="2" id="KW-0238">DNA-binding</keyword>
<dbReference type="Pfam" id="PF02311">
    <property type="entry name" value="AraC_binding"/>
    <property type="match status" value="1"/>
</dbReference>
<dbReference type="InterPro" id="IPR037923">
    <property type="entry name" value="HTH-like"/>
</dbReference>
<dbReference type="OrthoDB" id="7421586at2"/>
<dbReference type="InterPro" id="IPR050204">
    <property type="entry name" value="AraC_XylS_family_regulators"/>
</dbReference>
<dbReference type="InterPro" id="IPR018062">
    <property type="entry name" value="HTH_AraC-typ_CS"/>
</dbReference>
<evidence type="ECO:0000313" key="7">
    <source>
        <dbReference type="Proteomes" id="UP000293623"/>
    </source>
</evidence>
<keyword evidence="7" id="KW-1185">Reference proteome</keyword>
<comment type="caution">
    <text evidence="6">The sequence shown here is derived from an EMBL/GenBank/DDBJ whole genome shotgun (WGS) entry which is preliminary data.</text>
</comment>
<dbReference type="PANTHER" id="PTHR46796:SF2">
    <property type="entry name" value="TRANSCRIPTIONAL REGULATORY PROTEIN"/>
    <property type="match status" value="1"/>
</dbReference>
<evidence type="ECO:0000259" key="5">
    <source>
        <dbReference type="PROSITE" id="PS01124"/>
    </source>
</evidence>